<dbReference type="EMBL" id="FNNZ01000022">
    <property type="protein sequence ID" value="SDX35513.1"/>
    <property type="molecule type" value="Genomic_DNA"/>
</dbReference>
<reference evidence="6" key="1">
    <citation type="submission" date="2016-10" db="EMBL/GenBank/DDBJ databases">
        <authorList>
            <person name="Varghese N."/>
            <person name="Submissions S."/>
        </authorList>
    </citation>
    <scope>NUCLEOTIDE SEQUENCE [LARGE SCALE GENOMIC DNA]</scope>
    <source>
        <strain evidence="6">DSM 217</strain>
    </source>
</reference>
<dbReference type="PROSITE" id="PS50830">
    <property type="entry name" value="TNASE_3"/>
    <property type="match status" value="1"/>
</dbReference>
<proteinExistence type="predicted"/>
<evidence type="ECO:0000313" key="6">
    <source>
        <dbReference type="Proteomes" id="UP000198816"/>
    </source>
</evidence>
<dbReference type="Pfam" id="PF00565">
    <property type="entry name" value="SNase"/>
    <property type="match status" value="1"/>
</dbReference>
<dbReference type="PANTHER" id="PTHR12302:SF3">
    <property type="entry name" value="SERINE_THREONINE-PROTEIN KINASE 31"/>
    <property type="match status" value="1"/>
</dbReference>
<dbReference type="RefSeq" id="WP_093036046.1">
    <property type="nucleotide sequence ID" value="NZ_FNNZ01000022.1"/>
</dbReference>
<name>A0A1H3B0T1_THIRO</name>
<dbReference type="SMART" id="SM00318">
    <property type="entry name" value="SNc"/>
    <property type="match status" value="1"/>
</dbReference>
<evidence type="ECO:0000256" key="1">
    <source>
        <dbReference type="ARBA" id="ARBA00022722"/>
    </source>
</evidence>
<dbReference type="STRING" id="1058.SAMN05421783_12235"/>
<dbReference type="InterPro" id="IPR016071">
    <property type="entry name" value="Staphylococal_nuclease_OB-fold"/>
</dbReference>
<feature type="domain" description="TNase-like" evidence="4">
    <location>
        <begin position="50"/>
        <end position="167"/>
    </location>
</feature>
<dbReference type="GO" id="GO:0004519">
    <property type="term" value="F:endonuclease activity"/>
    <property type="evidence" value="ECO:0007669"/>
    <property type="project" value="UniProtKB-KW"/>
</dbReference>
<protein>
    <submittedName>
        <fullName evidence="5">Endonuclease YncB, thermonuclease family</fullName>
    </submittedName>
</protein>
<evidence type="ECO:0000256" key="2">
    <source>
        <dbReference type="ARBA" id="ARBA00022759"/>
    </source>
</evidence>
<dbReference type="PANTHER" id="PTHR12302">
    <property type="entry name" value="EBNA2 BINDING PROTEIN P100"/>
    <property type="match status" value="1"/>
</dbReference>
<dbReference type="Proteomes" id="UP000198816">
    <property type="component" value="Unassembled WGS sequence"/>
</dbReference>
<keyword evidence="6" id="KW-1185">Reference proteome</keyword>
<evidence type="ECO:0000313" key="5">
    <source>
        <dbReference type="EMBL" id="SDX35513.1"/>
    </source>
</evidence>
<sequence length="181" mass="20648">MRRWWRGRHSALSSLLIALAVTGAWVIERWGPGLIPFEWSFAGSGRLCALNQVLDGDSLRLTCGGTSVVVRLYCIDAPEQGQKPWGNRSRAHLERIATDRIEMRPIETDRFGRTVAEVYTADGERLSLNLEQVKQGQAAVYPRYCEESRFFRAERKARAAAVGIWGKQGKHQTPWTFRHRH</sequence>
<keyword evidence="2 5" id="KW-0255">Endonuclease</keyword>
<dbReference type="Gene3D" id="2.40.50.90">
    <property type="match status" value="1"/>
</dbReference>
<dbReference type="InterPro" id="IPR035437">
    <property type="entry name" value="SNase_OB-fold_sf"/>
</dbReference>
<evidence type="ECO:0000259" key="4">
    <source>
        <dbReference type="PROSITE" id="PS50830"/>
    </source>
</evidence>
<keyword evidence="1" id="KW-0540">Nuclease</keyword>
<dbReference type="SUPFAM" id="SSF50199">
    <property type="entry name" value="Staphylococcal nuclease"/>
    <property type="match status" value="1"/>
</dbReference>
<dbReference type="OrthoDB" id="6867997at2"/>
<evidence type="ECO:0000256" key="3">
    <source>
        <dbReference type="ARBA" id="ARBA00022801"/>
    </source>
</evidence>
<dbReference type="AlphaFoldDB" id="A0A1H3B0T1"/>
<keyword evidence="3" id="KW-0378">Hydrolase</keyword>
<accession>A0A1H3B0T1</accession>
<gene>
    <name evidence="5" type="ORF">SAMN05421783_12235</name>
</gene>
<dbReference type="GO" id="GO:0016787">
    <property type="term" value="F:hydrolase activity"/>
    <property type="evidence" value="ECO:0007669"/>
    <property type="project" value="UniProtKB-KW"/>
</dbReference>
<organism evidence="5 6">
    <name type="scientific">Thiocapsa roseopersicina</name>
    <dbReference type="NCBI Taxonomy" id="1058"/>
    <lineage>
        <taxon>Bacteria</taxon>
        <taxon>Pseudomonadati</taxon>
        <taxon>Pseudomonadota</taxon>
        <taxon>Gammaproteobacteria</taxon>
        <taxon>Chromatiales</taxon>
        <taxon>Chromatiaceae</taxon>
        <taxon>Thiocapsa</taxon>
    </lineage>
</organism>